<dbReference type="OrthoDB" id="10260741at2759"/>
<dbReference type="Proteomes" id="UP001153620">
    <property type="component" value="Chromosome 1"/>
</dbReference>
<dbReference type="PANTHER" id="PTHR21255:SF7">
    <property type="entry name" value="DYNEIN LIGHT CHAIN TCTEX-TYPE PROTEIN 2B"/>
    <property type="match status" value="1"/>
</dbReference>
<evidence type="ECO:0000313" key="2">
    <source>
        <dbReference type="EMBL" id="CAG9797758.1"/>
    </source>
</evidence>
<evidence type="ECO:0000313" key="3">
    <source>
        <dbReference type="Proteomes" id="UP001153620"/>
    </source>
</evidence>
<protein>
    <recommendedName>
        <fullName evidence="4">Dynein light chain</fullName>
    </recommendedName>
</protein>
<dbReference type="InterPro" id="IPR005334">
    <property type="entry name" value="Tctex-1-like"/>
</dbReference>
<organism evidence="2 3">
    <name type="scientific">Chironomus riparius</name>
    <dbReference type="NCBI Taxonomy" id="315576"/>
    <lineage>
        <taxon>Eukaryota</taxon>
        <taxon>Metazoa</taxon>
        <taxon>Ecdysozoa</taxon>
        <taxon>Arthropoda</taxon>
        <taxon>Hexapoda</taxon>
        <taxon>Insecta</taxon>
        <taxon>Pterygota</taxon>
        <taxon>Neoptera</taxon>
        <taxon>Endopterygota</taxon>
        <taxon>Diptera</taxon>
        <taxon>Nematocera</taxon>
        <taxon>Chironomoidea</taxon>
        <taxon>Chironomidae</taxon>
        <taxon>Chironominae</taxon>
        <taxon>Chironomus</taxon>
    </lineage>
</organism>
<evidence type="ECO:0000256" key="1">
    <source>
        <dbReference type="ARBA" id="ARBA00005361"/>
    </source>
</evidence>
<sequence>MELPVKTNAFQIKPDLENIIPPMEVKKIICKILNETLLNKSYTTENAKIWTKSIADDINRSLNQITQKYKHVVQVVITQKIGQGFKFTARSRWDVDTDRQITESFINETIICIATVFGVYLY</sequence>
<dbReference type="GO" id="GO:0005737">
    <property type="term" value="C:cytoplasm"/>
    <property type="evidence" value="ECO:0007669"/>
    <property type="project" value="TreeGrafter"/>
</dbReference>
<evidence type="ECO:0008006" key="4">
    <source>
        <dbReference type="Google" id="ProtNLM"/>
    </source>
</evidence>
<keyword evidence="3" id="KW-1185">Reference proteome</keyword>
<dbReference type="GO" id="GO:0045505">
    <property type="term" value="F:dynein intermediate chain binding"/>
    <property type="evidence" value="ECO:0007669"/>
    <property type="project" value="TreeGrafter"/>
</dbReference>
<name>A0A9N9WJG6_9DIPT</name>
<reference evidence="2" key="1">
    <citation type="submission" date="2022-01" db="EMBL/GenBank/DDBJ databases">
        <authorList>
            <person name="King R."/>
        </authorList>
    </citation>
    <scope>NUCLEOTIDE SEQUENCE</scope>
</reference>
<proteinExistence type="inferred from homology"/>
<accession>A0A9N9WJG6</accession>
<comment type="similarity">
    <text evidence="1">Belongs to the dynein light chain Tctex-type family.</text>
</comment>
<dbReference type="AlphaFoldDB" id="A0A9N9WJG6"/>
<dbReference type="Gene3D" id="3.30.1140.40">
    <property type="entry name" value="Tctex-1"/>
    <property type="match status" value="1"/>
</dbReference>
<gene>
    <name evidence="2" type="ORF">CHIRRI_LOCUS746</name>
</gene>
<reference evidence="2" key="2">
    <citation type="submission" date="2022-10" db="EMBL/GenBank/DDBJ databases">
        <authorList>
            <consortium name="ENA_rothamsted_submissions"/>
            <consortium name="culmorum"/>
            <person name="King R."/>
        </authorList>
    </citation>
    <scope>NUCLEOTIDE SEQUENCE</scope>
</reference>
<dbReference type="GO" id="GO:0007018">
    <property type="term" value="P:microtubule-based movement"/>
    <property type="evidence" value="ECO:0007669"/>
    <property type="project" value="TreeGrafter"/>
</dbReference>
<dbReference type="GO" id="GO:0005868">
    <property type="term" value="C:cytoplasmic dynein complex"/>
    <property type="evidence" value="ECO:0007669"/>
    <property type="project" value="TreeGrafter"/>
</dbReference>
<dbReference type="InterPro" id="IPR038586">
    <property type="entry name" value="Tctex-1-like_sf"/>
</dbReference>
<dbReference type="CDD" id="cd21459">
    <property type="entry name" value="DLC-like_TCTEX1D2"/>
    <property type="match status" value="1"/>
</dbReference>
<dbReference type="EMBL" id="OU895877">
    <property type="protein sequence ID" value="CAG9797758.1"/>
    <property type="molecule type" value="Genomic_DNA"/>
</dbReference>
<dbReference type="Pfam" id="PF03645">
    <property type="entry name" value="Tctex-1"/>
    <property type="match status" value="1"/>
</dbReference>
<dbReference type="PANTHER" id="PTHR21255">
    <property type="entry name" value="T-COMPLEX-ASSOCIATED-TESTIS-EXPRESSED 1/ DYNEIN LIGHT CHAIN"/>
    <property type="match status" value="1"/>
</dbReference>